<dbReference type="Gene3D" id="1.20.1250.20">
    <property type="entry name" value="MFS general substrate transporter like domains"/>
    <property type="match status" value="1"/>
</dbReference>
<dbReference type="Proteomes" id="UP001652740">
    <property type="component" value="Unplaced"/>
</dbReference>
<dbReference type="PANTHER" id="PTHR48021:SF68">
    <property type="entry name" value="MAJOR FACILITATOR SUPERFAMILY (MFS) PROFILE DOMAIN-CONTAINING PROTEIN"/>
    <property type="match status" value="1"/>
</dbReference>
<feature type="transmembrane region" description="Helical" evidence="5">
    <location>
        <begin position="308"/>
        <end position="331"/>
    </location>
</feature>
<feature type="transmembrane region" description="Helical" evidence="5">
    <location>
        <begin position="408"/>
        <end position="428"/>
    </location>
</feature>
<feature type="transmembrane region" description="Helical" evidence="5">
    <location>
        <begin position="149"/>
        <end position="167"/>
    </location>
</feature>
<evidence type="ECO:0000256" key="3">
    <source>
        <dbReference type="ARBA" id="ARBA00022989"/>
    </source>
</evidence>
<evidence type="ECO:0000256" key="4">
    <source>
        <dbReference type="ARBA" id="ARBA00023136"/>
    </source>
</evidence>
<dbReference type="InterPro" id="IPR005828">
    <property type="entry name" value="MFS_sugar_transport-like"/>
</dbReference>
<feature type="transmembrane region" description="Helical" evidence="5">
    <location>
        <begin position="273"/>
        <end position="296"/>
    </location>
</feature>
<feature type="transmembrane region" description="Helical" evidence="5">
    <location>
        <begin position="372"/>
        <end position="396"/>
    </location>
</feature>
<keyword evidence="7" id="KW-1185">Reference proteome</keyword>
<dbReference type="Pfam" id="PF00083">
    <property type="entry name" value="Sugar_tr"/>
    <property type="match status" value="1"/>
</dbReference>
<keyword evidence="2 5" id="KW-0812">Transmembrane</keyword>
<dbReference type="PANTHER" id="PTHR48021">
    <property type="match status" value="1"/>
</dbReference>
<keyword evidence="3 5" id="KW-1133">Transmembrane helix</keyword>
<evidence type="ECO:0000259" key="6">
    <source>
        <dbReference type="PROSITE" id="PS50850"/>
    </source>
</evidence>
<feature type="transmembrane region" description="Helical" evidence="5">
    <location>
        <begin position="63"/>
        <end position="83"/>
    </location>
</feature>
<feature type="transmembrane region" description="Helical" evidence="5">
    <location>
        <begin position="90"/>
        <end position="111"/>
    </location>
</feature>
<feature type="transmembrane region" description="Helical" evidence="5">
    <location>
        <begin position="338"/>
        <end position="360"/>
    </location>
</feature>
<dbReference type="PROSITE" id="PS50850">
    <property type="entry name" value="MFS"/>
    <property type="match status" value="1"/>
</dbReference>
<evidence type="ECO:0000256" key="5">
    <source>
        <dbReference type="SAM" id="Phobius"/>
    </source>
</evidence>
<feature type="transmembrane region" description="Helical" evidence="5">
    <location>
        <begin position="117"/>
        <end position="137"/>
    </location>
</feature>
<dbReference type="InterPro" id="IPR050549">
    <property type="entry name" value="MFS_Trehalose_Transporter"/>
</dbReference>
<dbReference type="InterPro" id="IPR020846">
    <property type="entry name" value="MFS_dom"/>
</dbReference>
<dbReference type="InterPro" id="IPR036259">
    <property type="entry name" value="MFS_trans_sf"/>
</dbReference>
<dbReference type="GeneID" id="113517994"/>
<keyword evidence="4 5" id="KW-0472">Membrane</keyword>
<accession>A0ABM3MP29</accession>
<name>A0ABM3MP29_GALME</name>
<reference evidence="8" key="1">
    <citation type="submission" date="2025-08" db="UniProtKB">
        <authorList>
            <consortium name="RefSeq"/>
        </authorList>
    </citation>
    <scope>IDENTIFICATION</scope>
    <source>
        <tissue evidence="8">Whole larvae</tissue>
    </source>
</reference>
<feature type="transmembrane region" description="Helical" evidence="5">
    <location>
        <begin position="173"/>
        <end position="194"/>
    </location>
</feature>
<feature type="transmembrane region" description="Helical" evidence="5">
    <location>
        <begin position="440"/>
        <end position="459"/>
    </location>
</feature>
<feature type="domain" description="Major facilitator superfamily (MFS) profile" evidence="6">
    <location>
        <begin position="19"/>
        <end position="463"/>
    </location>
</feature>
<proteinExistence type="predicted"/>
<comment type="subcellular location">
    <subcellularLocation>
        <location evidence="1">Membrane</location>
        <topology evidence="1">Multi-pass membrane protein</topology>
    </subcellularLocation>
</comment>
<evidence type="ECO:0000256" key="2">
    <source>
        <dbReference type="ARBA" id="ARBA00022692"/>
    </source>
</evidence>
<sequence>MTEIKTHNGRSKWASPLARQCFVTSGVALNMMNHMMVLGFPSALLPQLRDNHFIEIDDTSTSWIVSAVGFGLITGMLLVPIIADKWGRKTINLIAAITSTLGWAIICSATATHTFITVRYIQSVANGLTAIIGPVLVAECTSPINRGAFLATLTTSFAVGIFLVHITGSCLSWQKSALICGCISFVDIVIIFFSPESPLYLAKKGKYEECKHSFRWLKGDNENEELDKTIKKAISEREQVDEARRLSSTLNWTKKILNKCVTTLKRREFYKPVIIMLHLQGINVYCGVVLFDVFAIDILHTLVGSDVNIPLILSSLDLQAIITNILSILLVKKFRRKRVLMFCVSLTITAYLLISGYSYLRMEKMLPFDYPIVGIVLSHLHLAAIYTGCVAMPNIIAGEIFPFKYKGIGGMISQIIFSTNLSITLKVLPYLFSSIGLPGTYGVLVLLLSYSLTVSIITLPETKDKTLQDIEDIFRGSNNSIDQKMELNELV</sequence>
<dbReference type="SUPFAM" id="SSF103473">
    <property type="entry name" value="MFS general substrate transporter"/>
    <property type="match status" value="1"/>
</dbReference>
<evidence type="ECO:0000313" key="7">
    <source>
        <dbReference type="Proteomes" id="UP001652740"/>
    </source>
</evidence>
<gene>
    <name evidence="8" type="primary">LOC113517994</name>
</gene>
<evidence type="ECO:0000313" key="8">
    <source>
        <dbReference type="RefSeq" id="XP_052753096.1"/>
    </source>
</evidence>
<evidence type="ECO:0000256" key="1">
    <source>
        <dbReference type="ARBA" id="ARBA00004141"/>
    </source>
</evidence>
<organism evidence="7 8">
    <name type="scientific">Galleria mellonella</name>
    <name type="common">Greater wax moth</name>
    <dbReference type="NCBI Taxonomy" id="7137"/>
    <lineage>
        <taxon>Eukaryota</taxon>
        <taxon>Metazoa</taxon>
        <taxon>Ecdysozoa</taxon>
        <taxon>Arthropoda</taxon>
        <taxon>Hexapoda</taxon>
        <taxon>Insecta</taxon>
        <taxon>Pterygota</taxon>
        <taxon>Neoptera</taxon>
        <taxon>Endopterygota</taxon>
        <taxon>Lepidoptera</taxon>
        <taxon>Glossata</taxon>
        <taxon>Ditrysia</taxon>
        <taxon>Pyraloidea</taxon>
        <taxon>Pyralidae</taxon>
        <taxon>Galleriinae</taxon>
        <taxon>Galleria</taxon>
    </lineage>
</organism>
<dbReference type="RefSeq" id="XP_052753096.1">
    <property type="nucleotide sequence ID" value="XM_052897136.1"/>
</dbReference>
<feature type="transmembrane region" description="Helical" evidence="5">
    <location>
        <begin position="21"/>
        <end position="43"/>
    </location>
</feature>
<protein>
    <submittedName>
        <fullName evidence="8">Facilitated trehalose transporter Tret1-like isoform X1</fullName>
    </submittedName>
</protein>